<dbReference type="RefSeq" id="XP_052121764.1">
    <property type="nucleotide sequence ID" value="XM_052265804.1"/>
</dbReference>
<keyword evidence="1" id="KW-0732">Signal</keyword>
<dbReference type="Gene3D" id="2.10.90.10">
    <property type="entry name" value="Cystine-knot cytokines"/>
    <property type="match status" value="1"/>
</dbReference>
<reference evidence="3" key="1">
    <citation type="submission" date="2025-08" db="UniProtKB">
        <authorList>
            <consortium name="RefSeq"/>
        </authorList>
    </citation>
    <scope>IDENTIFICATION</scope>
    <source>
        <tissue evidence="3">Whole organism</tissue>
    </source>
</reference>
<dbReference type="OrthoDB" id="5950649at2759"/>
<dbReference type="PANTHER" id="PTHR39940:SF4">
    <property type="entry name" value="PROTEIN TRUNK"/>
    <property type="match status" value="1"/>
</dbReference>
<gene>
    <name evidence="3" type="primary">LOC113208185</name>
</gene>
<evidence type="ECO:0000256" key="1">
    <source>
        <dbReference type="SAM" id="SignalP"/>
    </source>
</evidence>
<feature type="chain" id="PRO_5039433970" evidence="1">
    <location>
        <begin position="19"/>
        <end position="258"/>
    </location>
</feature>
<dbReference type="Proteomes" id="UP000504606">
    <property type="component" value="Unplaced"/>
</dbReference>
<evidence type="ECO:0000313" key="3">
    <source>
        <dbReference type="RefSeq" id="XP_052121764.1"/>
    </source>
</evidence>
<organism evidence="2 3">
    <name type="scientific">Frankliniella occidentalis</name>
    <name type="common">Western flower thrips</name>
    <name type="synonym">Euthrips occidentalis</name>
    <dbReference type="NCBI Taxonomy" id="133901"/>
    <lineage>
        <taxon>Eukaryota</taxon>
        <taxon>Metazoa</taxon>
        <taxon>Ecdysozoa</taxon>
        <taxon>Arthropoda</taxon>
        <taxon>Hexapoda</taxon>
        <taxon>Insecta</taxon>
        <taxon>Pterygota</taxon>
        <taxon>Neoptera</taxon>
        <taxon>Paraneoptera</taxon>
        <taxon>Thysanoptera</taxon>
        <taxon>Terebrantia</taxon>
        <taxon>Thripoidea</taxon>
        <taxon>Thripidae</taxon>
        <taxon>Frankliniella</taxon>
    </lineage>
</organism>
<evidence type="ECO:0000313" key="2">
    <source>
        <dbReference type="Proteomes" id="UP000504606"/>
    </source>
</evidence>
<dbReference type="GO" id="GO:0005102">
    <property type="term" value="F:signaling receptor binding"/>
    <property type="evidence" value="ECO:0007669"/>
    <property type="project" value="TreeGrafter"/>
</dbReference>
<dbReference type="AlphaFoldDB" id="A0A9C6U2D1"/>
<accession>A0A9C6U2D1</accession>
<dbReference type="InterPro" id="IPR052876">
    <property type="entry name" value="Insect_Hormone_Regulators"/>
</dbReference>
<dbReference type="SUPFAM" id="SSF57501">
    <property type="entry name" value="Cystine-knot cytokines"/>
    <property type="match status" value="1"/>
</dbReference>
<proteinExistence type="predicted"/>
<dbReference type="KEGG" id="foc:113208185"/>
<feature type="signal peptide" evidence="1">
    <location>
        <begin position="1"/>
        <end position="18"/>
    </location>
</feature>
<dbReference type="InterPro" id="IPR029034">
    <property type="entry name" value="Cystine-knot_cytokine"/>
</dbReference>
<protein>
    <submittedName>
        <fullName evidence="3">Protein trunk</fullName>
    </submittedName>
</protein>
<name>A0A9C6U2D1_FRAOC</name>
<keyword evidence="2" id="KW-1185">Reference proteome</keyword>
<dbReference type="GeneID" id="113208185"/>
<sequence length="258" mass="27751">MVPMLIQSLVVLQVLGPAYNPAYMAFSLDNPRGGGGGFGPFQSDVRDTRGAGEGLDVQQYSGGDSLSPFSVDEDFSMVLGDEPAWQTQYDMPSVTLSGGADVGGGGAYHSYRTSAGRRAREAPAGEGAAEDAVVTETDAEDASAARAGRAAWSIPMGAGRDMQWHCESPLRWVDLGPDYFPRYLRSADCGHHTCTGSGFVCRPRSFSVKVLRRREGVCAPASDLPREESTVGLPHDLRDMWVWELRAVNFCCVCSMRG</sequence>
<dbReference type="PANTHER" id="PTHR39940">
    <property type="entry name" value="PROTHORACICOTROPIC HORMONE, ISOFORM F"/>
    <property type="match status" value="1"/>
</dbReference>